<feature type="binding site" evidence="4">
    <location>
        <position position="115"/>
    </location>
    <ligand>
        <name>substrate</name>
    </ligand>
</feature>
<keyword evidence="1 4" id="KW-0963">Cytoplasm</keyword>
<accession>A0A6N7QRJ1</accession>
<protein>
    <recommendedName>
        <fullName evidence="4">Probable chorismate pyruvate-lyase</fullName>
        <shortName evidence="4">CL</shortName>
        <shortName evidence="4">CPL</shortName>
        <ecNumber evidence="4">4.1.3.40</ecNumber>
    </recommendedName>
</protein>
<evidence type="ECO:0000313" key="6">
    <source>
        <dbReference type="Proteomes" id="UP000433788"/>
    </source>
</evidence>
<dbReference type="SUPFAM" id="SSF64288">
    <property type="entry name" value="Chorismate lyase-like"/>
    <property type="match status" value="1"/>
</dbReference>
<dbReference type="GO" id="GO:0042866">
    <property type="term" value="P:pyruvate biosynthetic process"/>
    <property type="evidence" value="ECO:0007669"/>
    <property type="project" value="UniProtKB-UniRule"/>
</dbReference>
<dbReference type="Gene3D" id="3.40.1410.10">
    <property type="entry name" value="Chorismate lyase-like"/>
    <property type="match status" value="1"/>
</dbReference>
<dbReference type="RefSeq" id="WP_153719091.1">
    <property type="nucleotide sequence ID" value="NZ_WJPP01000002.1"/>
</dbReference>
<organism evidence="5 6">
    <name type="scientific">Spiribacter salilacus</name>
    <dbReference type="NCBI Taxonomy" id="2664894"/>
    <lineage>
        <taxon>Bacteria</taxon>
        <taxon>Pseudomonadati</taxon>
        <taxon>Pseudomonadota</taxon>
        <taxon>Gammaproteobacteria</taxon>
        <taxon>Chromatiales</taxon>
        <taxon>Ectothiorhodospiraceae</taxon>
        <taxon>Spiribacter</taxon>
    </lineage>
</organism>
<feature type="binding site" evidence="4">
    <location>
        <position position="172"/>
    </location>
    <ligand>
        <name>substrate</name>
    </ligand>
</feature>
<feature type="binding site" evidence="4">
    <location>
        <position position="77"/>
    </location>
    <ligand>
        <name>substrate</name>
    </ligand>
</feature>
<dbReference type="EC" id="4.1.3.40" evidence="4"/>
<evidence type="ECO:0000256" key="4">
    <source>
        <dbReference type="HAMAP-Rule" id="MF_01632"/>
    </source>
</evidence>
<comment type="similarity">
    <text evidence="4">Belongs to the UbiC family.</text>
</comment>
<keyword evidence="2 4" id="KW-0831">Ubiquinone biosynthesis</keyword>
<comment type="function">
    <text evidence="4">Removes the pyruvyl group from chorismate, with concomitant aromatization of the ring, to provide 4-hydroxybenzoate (4HB) for the ubiquinone pathway.</text>
</comment>
<dbReference type="HAMAP" id="MF_01632">
    <property type="entry name" value="UbiC"/>
    <property type="match status" value="1"/>
</dbReference>
<comment type="caution">
    <text evidence="4">Lacks conserved residue(s) required for the propagation of feature annotation.</text>
</comment>
<comment type="catalytic activity">
    <reaction evidence="4">
        <text>chorismate = 4-hydroxybenzoate + pyruvate</text>
        <dbReference type="Rhea" id="RHEA:16505"/>
        <dbReference type="ChEBI" id="CHEBI:15361"/>
        <dbReference type="ChEBI" id="CHEBI:17879"/>
        <dbReference type="ChEBI" id="CHEBI:29748"/>
        <dbReference type="EC" id="4.1.3.40"/>
    </reaction>
</comment>
<evidence type="ECO:0000256" key="1">
    <source>
        <dbReference type="ARBA" id="ARBA00022490"/>
    </source>
</evidence>
<comment type="caution">
    <text evidence="5">The sequence shown here is derived from an EMBL/GenBank/DDBJ whole genome shotgun (WGS) entry which is preliminary data.</text>
</comment>
<name>A0A6N7QRJ1_9GAMM</name>
<dbReference type="InterPro" id="IPR028978">
    <property type="entry name" value="Chorismate_lyase_/UTRA_dom_sf"/>
</dbReference>
<keyword evidence="4" id="KW-0670">Pyruvate</keyword>
<dbReference type="GO" id="GO:0005829">
    <property type="term" value="C:cytosol"/>
    <property type="evidence" value="ECO:0007669"/>
    <property type="project" value="TreeGrafter"/>
</dbReference>
<dbReference type="PANTHER" id="PTHR38683:SF1">
    <property type="entry name" value="CHORISMATE PYRUVATE-LYASE"/>
    <property type="match status" value="1"/>
</dbReference>
<comment type="subcellular location">
    <subcellularLocation>
        <location evidence="4">Cytoplasm</location>
    </subcellularLocation>
</comment>
<dbReference type="Pfam" id="PF04345">
    <property type="entry name" value="Chor_lyase"/>
    <property type="match status" value="1"/>
</dbReference>
<dbReference type="EMBL" id="WJPP01000002">
    <property type="protein sequence ID" value="MRH78053.1"/>
    <property type="molecule type" value="Genomic_DNA"/>
</dbReference>
<evidence type="ECO:0000313" key="5">
    <source>
        <dbReference type="EMBL" id="MRH78053.1"/>
    </source>
</evidence>
<dbReference type="Proteomes" id="UP000433788">
    <property type="component" value="Unassembled WGS sequence"/>
</dbReference>
<keyword evidence="6" id="KW-1185">Reference proteome</keyword>
<dbReference type="AlphaFoldDB" id="A0A6N7QRJ1"/>
<comment type="pathway">
    <text evidence="4">Cofactor biosynthesis; ubiquinone biosynthesis.</text>
</comment>
<gene>
    <name evidence="4" type="primary">ubiC</name>
    <name evidence="5" type="ORF">GH984_04975</name>
</gene>
<dbReference type="InterPro" id="IPR007440">
    <property type="entry name" value="Chorismate--pyruvate_lyase"/>
</dbReference>
<reference evidence="5 6" key="1">
    <citation type="submission" date="2019-11" db="EMBL/GenBank/DDBJ databases">
        <authorList>
            <person name="Zhang X.Y."/>
        </authorList>
    </citation>
    <scope>NUCLEOTIDE SEQUENCE [LARGE SCALE GENOMIC DNA]</scope>
    <source>
        <strain evidence="5 6">C176</strain>
    </source>
</reference>
<proteinExistence type="inferred from homology"/>
<sequence>MSEPGTRGWRPRRLSAITAVPKKLKPWLDEPGSLTRRLRGIAGQQFRVRVIRECWVQPWPDERARLAVREPRKVWLREVELCRGSTPLVYARSIIPVSSLHGPLRRFRRLGARPLGALLFGRYPVARGPIEVAPVPRESRLGLSASFGGKATSAWARRSIFRIGGRPLLITEVFLPALLEELTNVG</sequence>
<dbReference type="GO" id="GO:0008813">
    <property type="term" value="F:chorismate lyase activity"/>
    <property type="evidence" value="ECO:0007669"/>
    <property type="project" value="UniProtKB-UniRule"/>
</dbReference>
<evidence type="ECO:0000256" key="2">
    <source>
        <dbReference type="ARBA" id="ARBA00022688"/>
    </source>
</evidence>
<dbReference type="GO" id="GO:0006744">
    <property type="term" value="P:ubiquinone biosynthetic process"/>
    <property type="evidence" value="ECO:0007669"/>
    <property type="project" value="UniProtKB-UniRule"/>
</dbReference>
<evidence type="ECO:0000256" key="3">
    <source>
        <dbReference type="ARBA" id="ARBA00023239"/>
    </source>
</evidence>
<dbReference type="PANTHER" id="PTHR38683">
    <property type="entry name" value="CHORISMATE PYRUVATE-LYASE"/>
    <property type="match status" value="1"/>
</dbReference>
<keyword evidence="3 4" id="KW-0456">Lyase</keyword>
<dbReference type="UniPathway" id="UPA00232"/>